<accession>A0A1B6HF20</accession>
<organism evidence="1">
    <name type="scientific">Homalodisca liturata</name>
    <dbReference type="NCBI Taxonomy" id="320908"/>
    <lineage>
        <taxon>Eukaryota</taxon>
        <taxon>Metazoa</taxon>
        <taxon>Ecdysozoa</taxon>
        <taxon>Arthropoda</taxon>
        <taxon>Hexapoda</taxon>
        <taxon>Insecta</taxon>
        <taxon>Pterygota</taxon>
        <taxon>Neoptera</taxon>
        <taxon>Paraneoptera</taxon>
        <taxon>Hemiptera</taxon>
        <taxon>Auchenorrhyncha</taxon>
        <taxon>Membracoidea</taxon>
        <taxon>Cicadellidae</taxon>
        <taxon>Cicadellinae</taxon>
        <taxon>Proconiini</taxon>
        <taxon>Homalodisca</taxon>
    </lineage>
</organism>
<sequence>MNHIGLSRSGFTLNLSKGGDYPGLRMNRLFLQSPSLDLITGYGHLRKHLTELALSGRICRLCNRQKETAECLLFECPAIATECYAIIGSQDNGGELSQENLIHCL</sequence>
<dbReference type="AlphaFoldDB" id="A0A1B6HF20"/>
<dbReference type="EMBL" id="GECU01034464">
    <property type="protein sequence ID" value="JAS73242.1"/>
    <property type="molecule type" value="Transcribed_RNA"/>
</dbReference>
<protein>
    <recommendedName>
        <fullName evidence="2">Reverse transcriptase zinc-binding domain-containing protein</fullName>
    </recommendedName>
</protein>
<name>A0A1B6HF20_9HEMI</name>
<evidence type="ECO:0000313" key="1">
    <source>
        <dbReference type="EMBL" id="JAS73242.1"/>
    </source>
</evidence>
<proteinExistence type="predicted"/>
<reference evidence="1" key="1">
    <citation type="submission" date="2015-11" db="EMBL/GenBank/DDBJ databases">
        <title>De novo transcriptome assembly of four potential Pierce s Disease insect vectors from Arizona vineyards.</title>
        <authorList>
            <person name="Tassone E.E."/>
        </authorList>
    </citation>
    <scope>NUCLEOTIDE SEQUENCE</scope>
</reference>
<evidence type="ECO:0008006" key="2">
    <source>
        <dbReference type="Google" id="ProtNLM"/>
    </source>
</evidence>
<gene>
    <name evidence="1" type="ORF">g.44831</name>
</gene>